<evidence type="ECO:0000256" key="1">
    <source>
        <dbReference type="SAM" id="MobiDB-lite"/>
    </source>
</evidence>
<feature type="transmembrane region" description="Helical" evidence="2">
    <location>
        <begin position="7"/>
        <end position="27"/>
    </location>
</feature>
<keyword evidence="2" id="KW-0472">Membrane</keyword>
<name>A0A481YU12_9VIRU</name>
<feature type="compositionally biased region" description="Basic and acidic residues" evidence="1">
    <location>
        <begin position="72"/>
        <end position="85"/>
    </location>
</feature>
<accession>A0A481YU12</accession>
<reference evidence="3" key="1">
    <citation type="journal article" date="2019" name="MBio">
        <title>Virus Genomes from Deep Sea Sediments Expand the Ocean Megavirome and Support Independent Origins of Viral Gigantism.</title>
        <authorList>
            <person name="Backstrom D."/>
            <person name="Yutin N."/>
            <person name="Jorgensen S.L."/>
            <person name="Dharamshi J."/>
            <person name="Homa F."/>
            <person name="Zaremba-Niedwiedzka K."/>
            <person name="Spang A."/>
            <person name="Wolf Y.I."/>
            <person name="Koonin E.V."/>
            <person name="Ettema T.J."/>
        </authorList>
    </citation>
    <scope>NUCLEOTIDE SEQUENCE</scope>
</reference>
<feature type="region of interest" description="Disordered" evidence="1">
    <location>
        <begin position="72"/>
        <end position="91"/>
    </location>
</feature>
<feature type="transmembrane region" description="Helical" evidence="2">
    <location>
        <begin position="47"/>
        <end position="70"/>
    </location>
</feature>
<gene>
    <name evidence="3" type="ORF">LCMAC102_03250</name>
</gene>
<evidence type="ECO:0000313" key="3">
    <source>
        <dbReference type="EMBL" id="QBK86530.1"/>
    </source>
</evidence>
<organism evidence="3">
    <name type="scientific">Marseillevirus LCMAC102</name>
    <dbReference type="NCBI Taxonomy" id="2506603"/>
    <lineage>
        <taxon>Viruses</taxon>
        <taxon>Varidnaviria</taxon>
        <taxon>Bamfordvirae</taxon>
        <taxon>Nucleocytoviricota</taxon>
        <taxon>Megaviricetes</taxon>
        <taxon>Pimascovirales</taxon>
        <taxon>Pimascovirales incertae sedis</taxon>
        <taxon>Marseilleviridae</taxon>
    </lineage>
</organism>
<proteinExistence type="predicted"/>
<keyword evidence="2" id="KW-0812">Transmembrane</keyword>
<protein>
    <submittedName>
        <fullName evidence="3">Uncharacterized protein</fullName>
    </submittedName>
</protein>
<keyword evidence="2" id="KW-1133">Transmembrane helix</keyword>
<dbReference type="EMBL" id="MK500334">
    <property type="protein sequence ID" value="QBK86530.1"/>
    <property type="molecule type" value="Genomic_DNA"/>
</dbReference>
<sequence length="91" mass="10528">MSNKRNLHFYTELVLVTVLSLIAANSWVRFLSQTLDYYFPRSLVVDLIVSIIMTIVAIYVLHLVFSARFADEKEDSSKQIAESRHKLYGCE</sequence>
<evidence type="ECO:0000256" key="2">
    <source>
        <dbReference type="SAM" id="Phobius"/>
    </source>
</evidence>